<dbReference type="RefSeq" id="WP_126398673.1">
    <property type="nucleotide sequence ID" value="NZ_AP018907.1"/>
</dbReference>
<dbReference type="AlphaFoldDB" id="A0A348FZB0"/>
<reference evidence="2 3" key="1">
    <citation type="submission" date="2018-08" db="EMBL/GenBank/DDBJ databases">
        <title>Complete genome sequencing of Blastochloris tepida GI.</title>
        <authorList>
            <person name="Tsukatani Y."/>
            <person name="Mori H."/>
        </authorList>
    </citation>
    <scope>NUCLEOTIDE SEQUENCE [LARGE SCALE GENOMIC DNA]</scope>
    <source>
        <strain evidence="2 3">GI</strain>
    </source>
</reference>
<name>A0A348FZB0_9HYPH</name>
<protein>
    <submittedName>
        <fullName evidence="2">Uncharacterized protein</fullName>
    </submittedName>
</protein>
<dbReference type="OrthoDB" id="8449046at2"/>
<keyword evidence="3" id="KW-1185">Reference proteome</keyword>
<feature type="region of interest" description="Disordered" evidence="1">
    <location>
        <begin position="224"/>
        <end position="263"/>
    </location>
</feature>
<dbReference type="KEGG" id="blag:BLTE_13280"/>
<evidence type="ECO:0000313" key="2">
    <source>
        <dbReference type="EMBL" id="BBF92643.1"/>
    </source>
</evidence>
<accession>A0A348FZB0</accession>
<gene>
    <name evidence="2" type="ORF">BLTE_13280</name>
</gene>
<evidence type="ECO:0000256" key="1">
    <source>
        <dbReference type="SAM" id="MobiDB-lite"/>
    </source>
</evidence>
<organism evidence="2 3">
    <name type="scientific">Blastochloris tepida</name>
    <dbReference type="NCBI Taxonomy" id="2233851"/>
    <lineage>
        <taxon>Bacteria</taxon>
        <taxon>Pseudomonadati</taxon>
        <taxon>Pseudomonadota</taxon>
        <taxon>Alphaproteobacteria</taxon>
        <taxon>Hyphomicrobiales</taxon>
        <taxon>Blastochloridaceae</taxon>
        <taxon>Blastochloris</taxon>
    </lineage>
</organism>
<sequence length="263" mass="27258">MLVPSPATEPTPEPTPTSQASDPPRAAAGLPASGQGDPPAGAAGSDKPARPEKLPEQFWDADAGTIKLDDLAGRLAELEEVARLDGERKAQIPKAPGEYTLDLPADLKLPEGYAWKVNKDDPVLQEFQKIAHEAGMTNADFQRLSGTYAKALSSQIAAQDAVLAAEFKSLGDRAAERVGAVTNAIGAQFGAETLKRLTPVFDTAGAGALVEVFEALLEGRLKSSGSPTSANGGGSGGGVSAEQWAAMTPEQKIDFNRRAAGAK</sequence>
<feature type="region of interest" description="Disordered" evidence="1">
    <location>
        <begin position="1"/>
        <end position="59"/>
    </location>
</feature>
<dbReference type="Proteomes" id="UP000266934">
    <property type="component" value="Chromosome"/>
</dbReference>
<evidence type="ECO:0000313" key="3">
    <source>
        <dbReference type="Proteomes" id="UP000266934"/>
    </source>
</evidence>
<proteinExistence type="predicted"/>
<dbReference type="EMBL" id="AP018907">
    <property type="protein sequence ID" value="BBF92643.1"/>
    <property type="molecule type" value="Genomic_DNA"/>
</dbReference>